<gene>
    <name evidence="2" type="ORF">DU428_05440</name>
</gene>
<comment type="caution">
    <text evidence="2">The sequence shown here is derived from an EMBL/GenBank/DDBJ whole genome shotgun (WGS) entry which is preliminary data.</text>
</comment>
<sequence length="174" mass="19129">MKKLLPVIFLFICFSCGVRVHYDYEKTTDFTQYQSYSYFLNMNTGLSELDAKRLFKAIDETMALKGISLAEDSDFIINIESSTYQDNRSNSTVGVGVGGGGGNVGGGISVGIPIGQANVTRQIKFDFVDAKTNQLFWQAISEGSFNPNATPEKREAALQSVVEKVMKNYPPVAK</sequence>
<feature type="domain" description="DUF4136" evidence="1">
    <location>
        <begin position="20"/>
        <end position="171"/>
    </location>
</feature>
<evidence type="ECO:0000259" key="1">
    <source>
        <dbReference type="Pfam" id="PF13590"/>
    </source>
</evidence>
<dbReference type="OrthoDB" id="1430233at2"/>
<protein>
    <submittedName>
        <fullName evidence="2">DUF4136 domain-containing protein</fullName>
    </submittedName>
</protein>
<proteinExistence type="predicted"/>
<dbReference type="RefSeq" id="WP_113966277.1">
    <property type="nucleotide sequence ID" value="NZ_JAWVXR010000003.1"/>
</dbReference>
<accession>A0A368P8U8</accession>
<reference evidence="2 3" key="1">
    <citation type="submission" date="2018-07" db="EMBL/GenBank/DDBJ databases">
        <title>Oceanihabitans testaceum sp. nov., isolated from marine sediment.</title>
        <authorList>
            <person name="Li C.-M."/>
        </authorList>
    </citation>
    <scope>NUCLEOTIDE SEQUENCE [LARGE SCALE GENOMIC DNA]</scope>
    <source>
        <strain evidence="2 3">S9-10</strain>
    </source>
</reference>
<evidence type="ECO:0000313" key="2">
    <source>
        <dbReference type="EMBL" id="RCU58813.1"/>
    </source>
</evidence>
<dbReference type="Proteomes" id="UP000252249">
    <property type="component" value="Unassembled WGS sequence"/>
</dbReference>
<evidence type="ECO:0000313" key="3">
    <source>
        <dbReference type="Proteomes" id="UP000252249"/>
    </source>
</evidence>
<dbReference type="InterPro" id="IPR025411">
    <property type="entry name" value="DUF4136"/>
</dbReference>
<organism evidence="2 3">
    <name type="scientific">Oceanihabitans sediminis</name>
    <dbReference type="NCBI Taxonomy" id="1812012"/>
    <lineage>
        <taxon>Bacteria</taxon>
        <taxon>Pseudomonadati</taxon>
        <taxon>Bacteroidota</taxon>
        <taxon>Flavobacteriia</taxon>
        <taxon>Flavobacteriales</taxon>
        <taxon>Flavobacteriaceae</taxon>
        <taxon>Oceanihabitans</taxon>
    </lineage>
</organism>
<dbReference type="Gene3D" id="3.30.160.670">
    <property type="match status" value="1"/>
</dbReference>
<dbReference type="EMBL" id="QPIG01000001">
    <property type="protein sequence ID" value="RCU58813.1"/>
    <property type="molecule type" value="Genomic_DNA"/>
</dbReference>
<dbReference type="Pfam" id="PF13590">
    <property type="entry name" value="DUF4136"/>
    <property type="match status" value="1"/>
</dbReference>
<dbReference type="AlphaFoldDB" id="A0A368P8U8"/>
<name>A0A368P8U8_9FLAO</name>
<keyword evidence="3" id="KW-1185">Reference proteome</keyword>